<comment type="similarity">
    <text evidence="1">Belongs to the MT-A70-like family.</text>
</comment>
<comment type="caution">
    <text evidence="2">The sequence shown here is derived from an EMBL/GenBank/DDBJ whole genome shotgun (WGS) entry which is preliminary data.</text>
</comment>
<dbReference type="STRING" id="2082308.A0A2K1QTI8"/>
<evidence type="ECO:0000313" key="2">
    <source>
        <dbReference type="EMBL" id="PNS18329.1"/>
    </source>
</evidence>
<accession>A0A2K1QTI8</accession>
<name>A0A2K1QTI8_9PEZI</name>
<dbReference type="GO" id="GO:0008168">
    <property type="term" value="F:methyltransferase activity"/>
    <property type="evidence" value="ECO:0007669"/>
    <property type="project" value="TreeGrafter"/>
</dbReference>
<dbReference type="InterPro" id="IPR007757">
    <property type="entry name" value="MT-A70-like"/>
</dbReference>
<dbReference type="Proteomes" id="UP000243797">
    <property type="component" value="Unassembled WGS sequence"/>
</dbReference>
<dbReference type="OrthoDB" id="61116at2759"/>
<evidence type="ECO:0000256" key="1">
    <source>
        <dbReference type="PROSITE-ProRule" id="PRU00489"/>
    </source>
</evidence>
<dbReference type="InParanoid" id="A0A2K1QTI8"/>
<dbReference type="Pfam" id="PF05063">
    <property type="entry name" value="MT-A70"/>
    <property type="match status" value="1"/>
</dbReference>
<dbReference type="PANTHER" id="PTHR12829">
    <property type="entry name" value="N6-ADENOSINE-METHYLTRANSFERASE"/>
    <property type="match status" value="1"/>
</dbReference>
<dbReference type="AlphaFoldDB" id="A0A2K1QTI8"/>
<dbReference type="EMBL" id="NKHZ01000041">
    <property type="protein sequence ID" value="PNS18329.1"/>
    <property type="molecule type" value="Genomic_DNA"/>
</dbReference>
<keyword evidence="3" id="KW-1185">Reference proteome</keyword>
<gene>
    <name evidence="2" type="ORF">CAC42_6146</name>
</gene>
<reference evidence="2 3" key="1">
    <citation type="submission" date="2017-06" db="EMBL/GenBank/DDBJ databases">
        <title>Draft genome sequence of a variant of Elsinoe murrayae.</title>
        <authorList>
            <person name="Cheng Q."/>
        </authorList>
    </citation>
    <scope>NUCLEOTIDE SEQUENCE [LARGE SCALE GENOMIC DNA]</scope>
    <source>
        <strain evidence="2 3">CQ-2017a</strain>
    </source>
</reference>
<dbReference type="GO" id="GO:0005634">
    <property type="term" value="C:nucleus"/>
    <property type="evidence" value="ECO:0007669"/>
    <property type="project" value="TreeGrafter"/>
</dbReference>
<dbReference type="PANTHER" id="PTHR12829:SF4">
    <property type="entry name" value="N(6)-ADENINE-SPECIFIC METHYLTRANSFERASE METTL4"/>
    <property type="match status" value="1"/>
</dbReference>
<organism evidence="2 3">
    <name type="scientific">Sphaceloma murrayae</name>
    <dbReference type="NCBI Taxonomy" id="2082308"/>
    <lineage>
        <taxon>Eukaryota</taxon>
        <taxon>Fungi</taxon>
        <taxon>Dikarya</taxon>
        <taxon>Ascomycota</taxon>
        <taxon>Pezizomycotina</taxon>
        <taxon>Dothideomycetes</taxon>
        <taxon>Dothideomycetidae</taxon>
        <taxon>Myriangiales</taxon>
        <taxon>Elsinoaceae</taxon>
        <taxon>Sphaceloma</taxon>
    </lineage>
</organism>
<proteinExistence type="inferred from homology"/>
<dbReference type="PROSITE" id="PS51143">
    <property type="entry name" value="MT_A70"/>
    <property type="match status" value="1"/>
</dbReference>
<sequence>MDPPWPNKSVARGKKSGGGHYDVADSMWHLRQLLFDVDVAPMLAERGVVAVWITNRPSVRELVLSEEDGLFSSWGVKLVEEWIWVKVTERGEPVLPVEGIWRKPYEVLLIGRKSIAGTEGNEAQGEVRDVKRRVIFAVPDIHSRKPCLKQELQRVFALPDTHRGLEIFARYIVSGWTSWGNEVLKFNDVDCWTKVDGDENKSEEAS</sequence>
<evidence type="ECO:0000313" key="3">
    <source>
        <dbReference type="Proteomes" id="UP000243797"/>
    </source>
</evidence>
<protein>
    <submittedName>
        <fullName evidence="2">Uncharacterized protein</fullName>
    </submittedName>
</protein>